<dbReference type="InterPro" id="IPR036068">
    <property type="entry name" value="Nicotinate_pribotase-like_C"/>
</dbReference>
<name>A0A9P8TBN2_9ASCO</name>
<comment type="caution">
    <text evidence="12">The sequence shown here is derived from an EMBL/GenBank/DDBJ whole genome shotgun (WGS) entry which is preliminary data.</text>
</comment>
<comment type="catalytic activity">
    <reaction evidence="8 9">
        <text>5-phospho-alpha-D-ribose 1-diphosphate + nicotinate + ATP + H2O = nicotinate beta-D-ribonucleotide + ADP + phosphate + diphosphate</text>
        <dbReference type="Rhea" id="RHEA:36163"/>
        <dbReference type="ChEBI" id="CHEBI:15377"/>
        <dbReference type="ChEBI" id="CHEBI:30616"/>
        <dbReference type="ChEBI" id="CHEBI:32544"/>
        <dbReference type="ChEBI" id="CHEBI:33019"/>
        <dbReference type="ChEBI" id="CHEBI:43474"/>
        <dbReference type="ChEBI" id="CHEBI:57502"/>
        <dbReference type="ChEBI" id="CHEBI:58017"/>
        <dbReference type="ChEBI" id="CHEBI:456216"/>
        <dbReference type="EC" id="6.3.4.21"/>
    </reaction>
</comment>
<evidence type="ECO:0000256" key="5">
    <source>
        <dbReference type="ARBA" id="ARBA00022598"/>
    </source>
</evidence>
<keyword evidence="7" id="KW-0808">Transferase</keyword>
<evidence type="ECO:0000256" key="1">
    <source>
        <dbReference type="ARBA" id="ARBA00004952"/>
    </source>
</evidence>
<dbReference type="SUPFAM" id="SSF54675">
    <property type="entry name" value="Nicotinate/Quinolinate PRTase N-terminal domain-like"/>
    <property type="match status" value="1"/>
</dbReference>
<dbReference type="Pfam" id="PF17767">
    <property type="entry name" value="NAPRTase_N"/>
    <property type="match status" value="1"/>
</dbReference>
<dbReference type="FunFam" id="3.20.140.10:FF:000009">
    <property type="entry name" value="Nicotinate phosphoribosyltransferase"/>
    <property type="match status" value="1"/>
</dbReference>
<reference evidence="12" key="1">
    <citation type="journal article" date="2021" name="Open Biol.">
        <title>Shared evolutionary footprints suggest mitochondrial oxidative damage underlies multiple complex I losses in fungi.</title>
        <authorList>
            <person name="Schikora-Tamarit M.A."/>
            <person name="Marcet-Houben M."/>
            <person name="Nosek J."/>
            <person name="Gabaldon T."/>
        </authorList>
    </citation>
    <scope>NUCLEOTIDE SEQUENCE</scope>
    <source>
        <strain evidence="12">CBS6341</strain>
    </source>
</reference>
<dbReference type="InterPro" id="IPR006406">
    <property type="entry name" value="Nic_PRibTrfase"/>
</dbReference>
<evidence type="ECO:0000259" key="10">
    <source>
        <dbReference type="Pfam" id="PF04095"/>
    </source>
</evidence>
<protein>
    <recommendedName>
        <fullName evidence="3 9">Nicotinate phosphoribosyltransferase</fullName>
        <ecNumber evidence="3 9">6.3.4.21</ecNumber>
    </recommendedName>
</protein>
<comment type="function">
    <text evidence="9">Catalyzes the synthesis of beta-nicotinate D-ribonucleotide from nicotinate and 5-phospho-D-ribose 1-phosphate at the expense of ATP.</text>
</comment>
<dbReference type="PIRSF" id="PIRSF000484">
    <property type="entry name" value="NAPRT"/>
    <property type="match status" value="1"/>
</dbReference>
<dbReference type="EMBL" id="JAEUBF010001112">
    <property type="protein sequence ID" value="KAH3672829.1"/>
    <property type="molecule type" value="Genomic_DNA"/>
</dbReference>
<keyword evidence="4" id="KW-0597">Phosphoprotein</keyword>
<keyword evidence="5 9" id="KW-0436">Ligase</keyword>
<dbReference type="PANTHER" id="PTHR11098:SF1">
    <property type="entry name" value="NICOTINATE PHOSPHORIBOSYLTRANSFERASE"/>
    <property type="match status" value="1"/>
</dbReference>
<dbReference type="GO" id="GO:0004516">
    <property type="term" value="F:nicotinate phosphoribosyltransferase activity"/>
    <property type="evidence" value="ECO:0007669"/>
    <property type="project" value="UniProtKB-UniRule"/>
</dbReference>
<evidence type="ECO:0000313" key="13">
    <source>
        <dbReference type="Proteomes" id="UP000769528"/>
    </source>
</evidence>
<evidence type="ECO:0000256" key="6">
    <source>
        <dbReference type="ARBA" id="ARBA00022642"/>
    </source>
</evidence>
<dbReference type="InterPro" id="IPR007229">
    <property type="entry name" value="Nic_PRibTrfase-Fam"/>
</dbReference>
<evidence type="ECO:0000256" key="2">
    <source>
        <dbReference type="ARBA" id="ARBA00010897"/>
    </source>
</evidence>
<dbReference type="InterPro" id="IPR040727">
    <property type="entry name" value="NAPRTase_N"/>
</dbReference>
<feature type="domain" description="Nicotinate phosphoribosyltransferase N-terminal" evidence="11">
    <location>
        <begin position="8"/>
        <end position="131"/>
    </location>
</feature>
<dbReference type="GO" id="GO:0034355">
    <property type="term" value="P:NAD+ biosynthetic process via the salvage pathway"/>
    <property type="evidence" value="ECO:0007669"/>
    <property type="project" value="TreeGrafter"/>
</dbReference>
<dbReference type="HAMAP" id="MF_00570">
    <property type="entry name" value="NAPRTase"/>
    <property type="match status" value="1"/>
</dbReference>
<accession>A0A9P8TBN2</accession>
<feature type="domain" description="Nicotinate/nicotinamide phosphoribosyltransferase" evidence="10">
    <location>
        <begin position="165"/>
        <end position="404"/>
    </location>
</feature>
<dbReference type="PANTHER" id="PTHR11098">
    <property type="entry name" value="NICOTINATE PHOSPHORIBOSYLTRANSFERASE"/>
    <property type="match status" value="1"/>
</dbReference>
<evidence type="ECO:0000256" key="9">
    <source>
        <dbReference type="RuleBase" id="RU003838"/>
    </source>
</evidence>
<reference evidence="12" key="2">
    <citation type="submission" date="2021-01" db="EMBL/GenBank/DDBJ databases">
        <authorList>
            <person name="Schikora-Tamarit M.A."/>
        </authorList>
    </citation>
    <scope>NUCLEOTIDE SEQUENCE</scope>
    <source>
        <strain evidence="12">CBS6341</strain>
    </source>
</reference>
<keyword evidence="13" id="KW-1185">Reference proteome</keyword>
<dbReference type="OrthoDB" id="193380at2759"/>
<dbReference type="SUPFAM" id="SSF51690">
    <property type="entry name" value="Nicotinate/Quinolinate PRTase C-terminal domain-like"/>
    <property type="match status" value="1"/>
</dbReference>
<sequence>MAVITSLLDTDLYKITMHAAVHKNFPNEIVTYSFTNRTPEKKLNSEAIEWLISEIDQLNNLRFTQDEIDYLNKEVPYLPKNYLKYLETFQLDTKSQIQLNYDPLTMDLDLKVNGKWIDTILYEIPLLALISEAYFKFVDKDWDLIDQTDLIQIKLQKLIDNNIPFSEFGTRRRRSFKTQELIVQNILEYKNKISNDQSKLILGTSNVLLAKIFNLKPIGTIAHEWFMGIAAIIQDYKQANHKALDYWIDTFGSQNSGLALTDTFGTDDFLKTFVKPYTDYYTGVRQDSGDPEEYAIKISNHYKSLGYSKFSKVICFSDSLNVEKCIQYKTTADKVGLKSIFGIGTNFTNDFKLSSNSNIKSEPLNIVIKLSEANGNPAVKLSDNLGKNTGDQNTVIKVKQVLGYHEHIWKEGDEQHRWKD</sequence>
<evidence type="ECO:0000259" key="11">
    <source>
        <dbReference type="Pfam" id="PF17767"/>
    </source>
</evidence>
<comment type="PTM">
    <text evidence="9">Transiently phosphorylated on a His residue during the reaction cycle. Phosphorylation strongly increases the affinity for substrates and increases the rate of nicotinate D-ribonucleotide production. Dephosphorylation regenerates the low-affinity form of the enzyme, leading to product release.</text>
</comment>
<evidence type="ECO:0000313" key="12">
    <source>
        <dbReference type="EMBL" id="KAH3672829.1"/>
    </source>
</evidence>
<evidence type="ECO:0000256" key="7">
    <source>
        <dbReference type="ARBA" id="ARBA00022679"/>
    </source>
</evidence>
<keyword evidence="6 9" id="KW-0662">Pyridine nucleotide biosynthesis</keyword>
<organism evidence="12 13">
    <name type="scientific">Wickerhamomyces mucosus</name>
    <dbReference type="NCBI Taxonomy" id="1378264"/>
    <lineage>
        <taxon>Eukaryota</taxon>
        <taxon>Fungi</taxon>
        <taxon>Dikarya</taxon>
        <taxon>Ascomycota</taxon>
        <taxon>Saccharomycotina</taxon>
        <taxon>Saccharomycetes</taxon>
        <taxon>Phaffomycetales</taxon>
        <taxon>Wickerhamomycetaceae</taxon>
        <taxon>Wickerhamomyces</taxon>
    </lineage>
</organism>
<proteinExistence type="inferred from homology"/>
<dbReference type="InterPro" id="IPR041525">
    <property type="entry name" value="N/Namide_PRibTrfase"/>
</dbReference>
<dbReference type="EC" id="6.3.4.21" evidence="3 9"/>
<dbReference type="GO" id="GO:0016740">
    <property type="term" value="F:transferase activity"/>
    <property type="evidence" value="ECO:0007669"/>
    <property type="project" value="UniProtKB-KW"/>
</dbReference>
<dbReference type="NCBIfam" id="TIGR01514">
    <property type="entry name" value="NAPRTase"/>
    <property type="match status" value="1"/>
</dbReference>
<dbReference type="GO" id="GO:0005829">
    <property type="term" value="C:cytosol"/>
    <property type="evidence" value="ECO:0007669"/>
    <property type="project" value="TreeGrafter"/>
</dbReference>
<dbReference type="AlphaFoldDB" id="A0A9P8TBN2"/>
<evidence type="ECO:0000256" key="8">
    <source>
        <dbReference type="ARBA" id="ARBA00048668"/>
    </source>
</evidence>
<dbReference type="Gene3D" id="3.20.140.10">
    <property type="entry name" value="nicotinate phosphoribosyltransferase"/>
    <property type="match status" value="1"/>
</dbReference>
<gene>
    <name evidence="12" type="ORF">WICMUC_004051</name>
</gene>
<dbReference type="NCBIfam" id="NF003704">
    <property type="entry name" value="PRK05321.1"/>
    <property type="match status" value="1"/>
</dbReference>
<evidence type="ECO:0000256" key="3">
    <source>
        <dbReference type="ARBA" id="ARBA00013236"/>
    </source>
</evidence>
<dbReference type="Proteomes" id="UP000769528">
    <property type="component" value="Unassembled WGS sequence"/>
</dbReference>
<evidence type="ECO:0000256" key="4">
    <source>
        <dbReference type="ARBA" id="ARBA00022553"/>
    </source>
</evidence>
<dbReference type="Pfam" id="PF04095">
    <property type="entry name" value="NAPRTase"/>
    <property type="match status" value="1"/>
</dbReference>
<comment type="similarity">
    <text evidence="2 9">Belongs to the NAPRTase family.</text>
</comment>
<comment type="pathway">
    <text evidence="1 9">Cofactor biosynthesis; NAD(+) biosynthesis; nicotinate D-ribonucleotide from nicotinate: step 1/1.</text>
</comment>